<dbReference type="Proteomes" id="UP000578091">
    <property type="component" value="Unassembled WGS sequence"/>
</dbReference>
<evidence type="ECO:0000256" key="6">
    <source>
        <dbReference type="ARBA" id="ARBA00022729"/>
    </source>
</evidence>
<dbReference type="EMBL" id="JACCKA010000087">
    <property type="protein sequence ID" value="NZA27940.1"/>
    <property type="molecule type" value="Genomic_DNA"/>
</dbReference>
<keyword evidence="8 10" id="KW-0653">Protein transport</keyword>
<evidence type="ECO:0000256" key="3">
    <source>
        <dbReference type="ARBA" id="ARBA00011245"/>
    </source>
</evidence>
<sequence precursor="true">MIRISRILVVLAATCFAGSAFAGAREALASFTSNLEGLDGRFSQQVYDGRGRVKESSSGRVALSAPRLFRWEYVEPYPQLIVADGRRVWVYDPDLEQVTVQPQSAEEQNSPLAALIEPGRLDRDYRVEESGTADGLEWLAVAPKGDAEAGFQSARLGFDATGLARMEVVDALGQRTAIAFSGWKKNPDFAQGTFTYTPPEGVDVVGDI</sequence>
<accession>A0A853JHN1</accession>
<dbReference type="InterPro" id="IPR004564">
    <property type="entry name" value="OM_lipoprot_carrier_LolA-like"/>
</dbReference>
<evidence type="ECO:0000256" key="4">
    <source>
        <dbReference type="ARBA" id="ARBA00014035"/>
    </source>
</evidence>
<keyword evidence="7 10" id="KW-0574">Periplasm</keyword>
<keyword evidence="11" id="KW-0449">Lipoprotein</keyword>
<dbReference type="PANTHER" id="PTHR35869">
    <property type="entry name" value="OUTER-MEMBRANE LIPOPROTEIN CARRIER PROTEIN"/>
    <property type="match status" value="1"/>
</dbReference>
<proteinExistence type="inferred from homology"/>
<comment type="similarity">
    <text evidence="2 10">Belongs to the LolA family.</text>
</comment>
<comment type="subunit">
    <text evidence="3 10">Monomer.</text>
</comment>
<reference evidence="11 12" key="1">
    <citation type="submission" date="2020-07" db="EMBL/GenBank/DDBJ databases">
        <title>Luteimonas sp. SJ-92.</title>
        <authorList>
            <person name="Huang X.-X."/>
            <person name="Xu L."/>
            <person name="Sun J.-Q."/>
        </authorList>
    </citation>
    <scope>NUCLEOTIDE SEQUENCE [LARGE SCALE GENOMIC DNA]</scope>
    <source>
        <strain evidence="11 12">SJ-92</strain>
    </source>
</reference>
<evidence type="ECO:0000256" key="5">
    <source>
        <dbReference type="ARBA" id="ARBA00022448"/>
    </source>
</evidence>
<organism evidence="11 12">
    <name type="scientific">Luteimonas salinisoli</name>
    <dbReference type="NCBI Taxonomy" id="2752307"/>
    <lineage>
        <taxon>Bacteria</taxon>
        <taxon>Pseudomonadati</taxon>
        <taxon>Pseudomonadota</taxon>
        <taxon>Gammaproteobacteria</taxon>
        <taxon>Lysobacterales</taxon>
        <taxon>Lysobacteraceae</taxon>
        <taxon>Luteimonas</taxon>
    </lineage>
</organism>
<comment type="function">
    <text evidence="10">Participates in the translocation of lipoproteins from the inner membrane to the outer membrane. Only forms a complex with a lipoprotein if the residue after the N-terminal Cys is not an aspartate (The Asp acts as a targeting signal to indicate that the lipoprotein should stay in the inner membrane).</text>
</comment>
<evidence type="ECO:0000256" key="7">
    <source>
        <dbReference type="ARBA" id="ARBA00022764"/>
    </source>
</evidence>
<dbReference type="HAMAP" id="MF_00240">
    <property type="entry name" value="LolA"/>
    <property type="match status" value="1"/>
</dbReference>
<feature type="chain" id="PRO_5033188488" description="Outer-membrane lipoprotein carrier protein" evidence="10">
    <location>
        <begin position="23"/>
        <end position="208"/>
    </location>
</feature>
<keyword evidence="6 10" id="KW-0732">Signal</keyword>
<dbReference type="InterPro" id="IPR029046">
    <property type="entry name" value="LolA/LolB/LppX"/>
</dbReference>
<dbReference type="InterPro" id="IPR018323">
    <property type="entry name" value="OM_lipoprot_carrier_LolA_Pbac"/>
</dbReference>
<protein>
    <recommendedName>
        <fullName evidence="4 10">Outer-membrane lipoprotein carrier protein</fullName>
    </recommendedName>
</protein>
<keyword evidence="5 10" id="KW-0813">Transport</keyword>
<feature type="signal peptide" evidence="10">
    <location>
        <begin position="1"/>
        <end position="22"/>
    </location>
</feature>
<dbReference type="AlphaFoldDB" id="A0A853JHN1"/>
<dbReference type="SUPFAM" id="SSF89392">
    <property type="entry name" value="Prokaryotic lipoproteins and lipoprotein localization factors"/>
    <property type="match status" value="1"/>
</dbReference>
<evidence type="ECO:0000256" key="1">
    <source>
        <dbReference type="ARBA" id="ARBA00004418"/>
    </source>
</evidence>
<dbReference type="GO" id="GO:0044874">
    <property type="term" value="P:lipoprotein localization to outer membrane"/>
    <property type="evidence" value="ECO:0007669"/>
    <property type="project" value="UniProtKB-UniRule"/>
</dbReference>
<dbReference type="RefSeq" id="WP_180679701.1">
    <property type="nucleotide sequence ID" value="NZ_JACCKA010000087.1"/>
</dbReference>
<keyword evidence="12" id="KW-1185">Reference proteome</keyword>
<dbReference type="PANTHER" id="PTHR35869:SF1">
    <property type="entry name" value="OUTER-MEMBRANE LIPOPROTEIN CARRIER PROTEIN"/>
    <property type="match status" value="1"/>
</dbReference>
<evidence type="ECO:0000256" key="10">
    <source>
        <dbReference type="HAMAP-Rule" id="MF_00240"/>
    </source>
</evidence>
<evidence type="ECO:0000256" key="8">
    <source>
        <dbReference type="ARBA" id="ARBA00022927"/>
    </source>
</evidence>
<dbReference type="NCBIfam" id="TIGR00547">
    <property type="entry name" value="lolA"/>
    <property type="match status" value="1"/>
</dbReference>
<dbReference type="Pfam" id="PF03548">
    <property type="entry name" value="LolA"/>
    <property type="match status" value="1"/>
</dbReference>
<dbReference type="GO" id="GO:0030288">
    <property type="term" value="C:outer membrane-bounded periplasmic space"/>
    <property type="evidence" value="ECO:0007669"/>
    <property type="project" value="TreeGrafter"/>
</dbReference>
<evidence type="ECO:0000256" key="9">
    <source>
        <dbReference type="ARBA" id="ARBA00023186"/>
    </source>
</evidence>
<evidence type="ECO:0000313" key="12">
    <source>
        <dbReference type="Proteomes" id="UP000578091"/>
    </source>
</evidence>
<comment type="caution">
    <text evidence="11">The sequence shown here is derived from an EMBL/GenBank/DDBJ whole genome shotgun (WGS) entry which is preliminary data.</text>
</comment>
<evidence type="ECO:0000313" key="11">
    <source>
        <dbReference type="EMBL" id="NZA27940.1"/>
    </source>
</evidence>
<name>A0A853JHN1_9GAMM</name>
<dbReference type="GO" id="GO:0042953">
    <property type="term" value="P:lipoprotein transport"/>
    <property type="evidence" value="ECO:0007669"/>
    <property type="project" value="InterPro"/>
</dbReference>
<comment type="subcellular location">
    <subcellularLocation>
        <location evidence="1 10">Periplasm</location>
    </subcellularLocation>
</comment>
<evidence type="ECO:0000256" key="2">
    <source>
        <dbReference type="ARBA" id="ARBA00007615"/>
    </source>
</evidence>
<dbReference type="Gene3D" id="2.50.20.10">
    <property type="entry name" value="Lipoprotein localisation LolA/LolB/LppX"/>
    <property type="match status" value="1"/>
</dbReference>
<keyword evidence="9 10" id="KW-0143">Chaperone</keyword>
<gene>
    <name evidence="10 11" type="primary">lolA</name>
    <name evidence="11" type="ORF">H0E84_16290</name>
</gene>
<dbReference type="CDD" id="cd16325">
    <property type="entry name" value="LolA"/>
    <property type="match status" value="1"/>
</dbReference>